<protein>
    <submittedName>
        <fullName evidence="4">Ig-like domain (Group 2)</fullName>
    </submittedName>
</protein>
<dbReference type="AlphaFoldDB" id="A0A1M6MVN5"/>
<dbReference type="SMART" id="SM00635">
    <property type="entry name" value="BID_2"/>
    <property type="match status" value="1"/>
</dbReference>
<dbReference type="EMBL" id="FRAG01000013">
    <property type="protein sequence ID" value="SHJ87460.1"/>
    <property type="molecule type" value="Genomic_DNA"/>
</dbReference>
<proteinExistence type="predicted"/>
<sequence length="111" mass="11666">MTSKRIISLLLIMLLLISSVGGVNAEGDSALSIVTSIGINGDKTVKVGSTIDLDAVVRDQNEAQMPEEEVTWESEDTETATVDKETGEVTGIKEGSVAITAISKTKDTVKA</sequence>
<name>A0A1M6MVN5_PARC5</name>
<feature type="domain" description="BIG2" evidence="3">
    <location>
        <begin position="33"/>
        <end position="111"/>
    </location>
</feature>
<dbReference type="Pfam" id="PF02368">
    <property type="entry name" value="Big_2"/>
    <property type="match status" value="1"/>
</dbReference>
<feature type="chain" id="PRO_5012116001" evidence="2">
    <location>
        <begin position="26"/>
        <end position="111"/>
    </location>
</feature>
<evidence type="ECO:0000313" key="5">
    <source>
        <dbReference type="Proteomes" id="UP000184465"/>
    </source>
</evidence>
<keyword evidence="5" id="KW-1185">Reference proteome</keyword>
<feature type="compositionally biased region" description="Acidic residues" evidence="1">
    <location>
        <begin position="65"/>
        <end position="78"/>
    </location>
</feature>
<gene>
    <name evidence="4" type="ORF">SAMN02745912_01429</name>
</gene>
<evidence type="ECO:0000313" key="4">
    <source>
        <dbReference type="EMBL" id="SHJ87460.1"/>
    </source>
</evidence>
<evidence type="ECO:0000256" key="2">
    <source>
        <dbReference type="SAM" id="SignalP"/>
    </source>
</evidence>
<keyword evidence="2" id="KW-0732">Signal</keyword>
<dbReference type="Gene3D" id="2.60.40.1080">
    <property type="match status" value="1"/>
</dbReference>
<dbReference type="SUPFAM" id="SSF49373">
    <property type="entry name" value="Invasin/intimin cell-adhesion fragments"/>
    <property type="match status" value="1"/>
</dbReference>
<accession>A0A1M6MVN5</accession>
<dbReference type="Proteomes" id="UP000184465">
    <property type="component" value="Unassembled WGS sequence"/>
</dbReference>
<feature type="region of interest" description="Disordered" evidence="1">
    <location>
        <begin position="63"/>
        <end position="84"/>
    </location>
</feature>
<dbReference type="RefSeq" id="WP_207550775.1">
    <property type="nucleotide sequence ID" value="NZ_FRAG01000013.1"/>
</dbReference>
<evidence type="ECO:0000256" key="1">
    <source>
        <dbReference type="SAM" id="MobiDB-lite"/>
    </source>
</evidence>
<dbReference type="InterPro" id="IPR008964">
    <property type="entry name" value="Invasin/intimin_cell_adhesion"/>
</dbReference>
<evidence type="ECO:0000259" key="3">
    <source>
        <dbReference type="SMART" id="SM00635"/>
    </source>
</evidence>
<reference evidence="4 5" key="1">
    <citation type="submission" date="2016-11" db="EMBL/GenBank/DDBJ databases">
        <authorList>
            <person name="Jaros S."/>
            <person name="Januszkiewicz K."/>
            <person name="Wedrychowicz H."/>
        </authorList>
    </citation>
    <scope>NUCLEOTIDE SEQUENCE [LARGE SCALE GENOMIC DNA]</scope>
    <source>
        <strain evidence="4 5">DSM 15212</strain>
    </source>
</reference>
<dbReference type="InterPro" id="IPR003343">
    <property type="entry name" value="Big_2"/>
</dbReference>
<feature type="signal peptide" evidence="2">
    <location>
        <begin position="1"/>
        <end position="25"/>
    </location>
</feature>
<feature type="non-terminal residue" evidence="4">
    <location>
        <position position="111"/>
    </location>
</feature>
<organism evidence="4 5">
    <name type="scientific">Paramaledivibacter caminithermalis (strain DSM 15212 / CIP 107654 / DViRD3)</name>
    <name type="common">Clostridium caminithermale</name>
    <dbReference type="NCBI Taxonomy" id="1121301"/>
    <lineage>
        <taxon>Bacteria</taxon>
        <taxon>Bacillati</taxon>
        <taxon>Bacillota</taxon>
        <taxon>Clostridia</taxon>
        <taxon>Peptostreptococcales</taxon>
        <taxon>Caminicellaceae</taxon>
        <taxon>Paramaledivibacter</taxon>
    </lineage>
</organism>